<comment type="caution">
    <text evidence="6">The sequence shown here is derived from an EMBL/GenBank/DDBJ whole genome shotgun (WGS) entry which is preliminary data.</text>
</comment>
<feature type="transmembrane region" description="Helical" evidence="5">
    <location>
        <begin position="87"/>
        <end position="111"/>
    </location>
</feature>
<evidence type="ECO:0000256" key="3">
    <source>
        <dbReference type="ARBA" id="ARBA00022989"/>
    </source>
</evidence>
<feature type="transmembrane region" description="Helical" evidence="5">
    <location>
        <begin position="333"/>
        <end position="354"/>
    </location>
</feature>
<name>A0AAP7W442_BACMY</name>
<dbReference type="InterPro" id="IPR002293">
    <property type="entry name" value="AA/rel_permease1"/>
</dbReference>
<evidence type="ECO:0000256" key="4">
    <source>
        <dbReference type="ARBA" id="ARBA00023136"/>
    </source>
</evidence>
<feature type="transmembrane region" description="Helical" evidence="5">
    <location>
        <begin position="197"/>
        <end position="215"/>
    </location>
</feature>
<feature type="transmembrane region" description="Helical" evidence="5">
    <location>
        <begin position="12"/>
        <end position="30"/>
    </location>
</feature>
<reference evidence="6 7" key="1">
    <citation type="submission" date="2016-12" db="EMBL/GenBank/DDBJ databases">
        <title>Genome Sequences of Twelve Sporeforming Bacillus Species Isolated from Foods.</title>
        <authorList>
            <person name="De Jong A."/>
            <person name="Holsappel S."/>
            <person name="Kuipers O.P."/>
        </authorList>
    </citation>
    <scope>NUCLEOTIDE SEQUENCE [LARGE SCALE GENOMIC DNA]</scope>
    <source>
        <strain evidence="6 7">S3E15</strain>
    </source>
</reference>
<dbReference type="FunFam" id="1.20.1740.10:FF:000051">
    <property type="entry name" value="Amino acid permease"/>
    <property type="match status" value="1"/>
</dbReference>
<feature type="transmembrane region" description="Helical" evidence="5">
    <location>
        <begin position="360"/>
        <end position="380"/>
    </location>
</feature>
<dbReference type="AlphaFoldDB" id="A0AAP7W442"/>
<evidence type="ECO:0000256" key="5">
    <source>
        <dbReference type="SAM" id="Phobius"/>
    </source>
</evidence>
<keyword evidence="4 5" id="KW-0472">Membrane</keyword>
<feature type="transmembrane region" description="Helical" evidence="5">
    <location>
        <begin position="236"/>
        <end position="264"/>
    </location>
</feature>
<protein>
    <recommendedName>
        <fullName evidence="8">Amino acid permease</fullName>
    </recommendedName>
</protein>
<dbReference type="PIRSF" id="PIRSF006060">
    <property type="entry name" value="AA_transporter"/>
    <property type="match status" value="1"/>
</dbReference>
<dbReference type="EMBL" id="MRWU01000038">
    <property type="protein sequence ID" value="OSX89330.1"/>
    <property type="molecule type" value="Genomic_DNA"/>
</dbReference>
<evidence type="ECO:0000256" key="1">
    <source>
        <dbReference type="ARBA" id="ARBA00004141"/>
    </source>
</evidence>
<evidence type="ECO:0000256" key="2">
    <source>
        <dbReference type="ARBA" id="ARBA00022692"/>
    </source>
</evidence>
<dbReference type="Proteomes" id="UP000194131">
    <property type="component" value="Unassembled WGS sequence"/>
</dbReference>
<comment type="subcellular location">
    <subcellularLocation>
        <location evidence="1">Membrane</location>
        <topology evidence="1">Multi-pass membrane protein</topology>
    </subcellularLocation>
</comment>
<dbReference type="PANTHER" id="PTHR11785">
    <property type="entry name" value="AMINO ACID TRANSPORTER"/>
    <property type="match status" value="1"/>
</dbReference>
<evidence type="ECO:0000313" key="6">
    <source>
        <dbReference type="EMBL" id="OSX89330.1"/>
    </source>
</evidence>
<dbReference type="Gene3D" id="1.20.1740.10">
    <property type="entry name" value="Amino acid/polyamine transporter I"/>
    <property type="match status" value="1"/>
</dbReference>
<dbReference type="RefSeq" id="WP_087963234.1">
    <property type="nucleotide sequence ID" value="NZ_MRWU01000038.1"/>
</dbReference>
<evidence type="ECO:0008006" key="8">
    <source>
        <dbReference type="Google" id="ProtNLM"/>
    </source>
</evidence>
<dbReference type="PANTHER" id="PTHR11785:SF512">
    <property type="entry name" value="SOBREMESA, ISOFORM B"/>
    <property type="match status" value="1"/>
</dbReference>
<keyword evidence="3 5" id="KW-1133">Transmembrane helix</keyword>
<keyword evidence="2 5" id="KW-0812">Transmembrane</keyword>
<accession>A0AAP7W442</accession>
<evidence type="ECO:0000313" key="7">
    <source>
        <dbReference type="Proteomes" id="UP000194131"/>
    </source>
</evidence>
<gene>
    <name evidence="6" type="ORF">S3E15_03965</name>
</gene>
<feature type="transmembrane region" description="Helical" evidence="5">
    <location>
        <begin position="131"/>
        <end position="149"/>
    </location>
</feature>
<feature type="transmembrane region" description="Helical" evidence="5">
    <location>
        <begin position="417"/>
        <end position="436"/>
    </location>
</feature>
<feature type="transmembrane region" description="Helical" evidence="5">
    <location>
        <begin position="161"/>
        <end position="177"/>
    </location>
</feature>
<dbReference type="GO" id="GO:0015179">
    <property type="term" value="F:L-amino acid transmembrane transporter activity"/>
    <property type="evidence" value="ECO:0007669"/>
    <property type="project" value="TreeGrafter"/>
</dbReference>
<feature type="transmembrane region" description="Helical" evidence="5">
    <location>
        <begin position="392"/>
        <end position="411"/>
    </location>
</feature>
<feature type="transmembrane region" description="Helical" evidence="5">
    <location>
        <begin position="276"/>
        <end position="302"/>
    </location>
</feature>
<proteinExistence type="predicted"/>
<dbReference type="InterPro" id="IPR050598">
    <property type="entry name" value="AminoAcid_Transporter"/>
</dbReference>
<dbReference type="GO" id="GO:0016020">
    <property type="term" value="C:membrane"/>
    <property type="evidence" value="ECO:0007669"/>
    <property type="project" value="UniProtKB-SubCell"/>
</dbReference>
<dbReference type="Pfam" id="PF13520">
    <property type="entry name" value="AA_permease_2"/>
    <property type="match status" value="1"/>
</dbReference>
<organism evidence="6 7">
    <name type="scientific">Bacillus mycoides</name>
    <dbReference type="NCBI Taxonomy" id="1405"/>
    <lineage>
        <taxon>Bacteria</taxon>
        <taxon>Bacillati</taxon>
        <taxon>Bacillota</taxon>
        <taxon>Bacilli</taxon>
        <taxon>Bacillales</taxon>
        <taxon>Bacillaceae</taxon>
        <taxon>Bacillus</taxon>
        <taxon>Bacillus cereus group</taxon>
    </lineage>
</organism>
<sequence length="449" mass="48320">MSQQQLKKEIGFFAALTTVIGTVIGAGVFFKPTALYGITGTASLGLLAWVIGGILTVCAGLTGAELSAAIPETGGMMAYLKRTYGNLTAFLLGWAQTVIYFPANIAALAIIFGTQTVNLFGLNANENKMMIVGIAVITATFVTLMNFLGAKAAGGIQTASTIGKLFPLALIIIFGLLHKGDVTFQLYPIEAGPDRSFISALGSGLLATMFAYDGWIHVGNIAGEMKNPKKDLPKAIILGLSIVTVVYLLINIAFLMVMSATALAGTDTPASEVAKILFGTMGGKLVSIGILISVFGTINGYIMTGMRIPYAMALENKLPFSKWFATLSNKSRIPYNSGIFILLISVIMMFVGGFNTLTDMLVFVIWIFYTMTFLAVFILRKREPELIRPYKVPLYPFIPTIALLGGLFIVFNTLFTQPLLALCGLGLTALGLPIYFKMRSKHINFKVEN</sequence>
<feature type="transmembrane region" description="Helical" evidence="5">
    <location>
        <begin position="42"/>
        <end position="66"/>
    </location>
</feature>